<dbReference type="Proteomes" id="UP000179219">
    <property type="component" value="Unassembled WGS sequence"/>
</dbReference>
<dbReference type="AlphaFoldDB" id="A0A1F7WZP8"/>
<dbReference type="InterPro" id="IPR007213">
    <property type="entry name" value="Ppm1/Ppm2/Tcmp"/>
</dbReference>
<comment type="caution">
    <text evidence="5">The sequence shown here is derived from an EMBL/GenBank/DDBJ whole genome shotgun (WGS) entry which is preliminary data.</text>
</comment>
<dbReference type="EMBL" id="MGFP01000058">
    <property type="protein sequence ID" value="OGM08221.1"/>
    <property type="molecule type" value="Genomic_DNA"/>
</dbReference>
<evidence type="ECO:0000256" key="2">
    <source>
        <dbReference type="ARBA" id="ARBA00022603"/>
    </source>
</evidence>
<dbReference type="EC" id="2.1.1.-" evidence="4"/>
<dbReference type="InterPro" id="IPR029063">
    <property type="entry name" value="SAM-dependent_MTases_sf"/>
</dbReference>
<dbReference type="GO" id="GO:0032259">
    <property type="term" value="P:methylation"/>
    <property type="evidence" value="ECO:0007669"/>
    <property type="project" value="UniProtKB-KW"/>
</dbReference>
<evidence type="ECO:0000256" key="4">
    <source>
        <dbReference type="RuleBase" id="RU362030"/>
    </source>
</evidence>
<gene>
    <name evidence="5" type="ORF">A2159_00495</name>
</gene>
<reference evidence="5 6" key="1">
    <citation type="journal article" date="2016" name="Nat. Commun.">
        <title>Thousands of microbial genomes shed light on interconnected biogeochemical processes in an aquifer system.</title>
        <authorList>
            <person name="Anantharaman K."/>
            <person name="Brown C.T."/>
            <person name="Hug L.A."/>
            <person name="Sharon I."/>
            <person name="Castelle C.J."/>
            <person name="Probst A.J."/>
            <person name="Thomas B.C."/>
            <person name="Singh A."/>
            <person name="Wilkins M.J."/>
            <person name="Karaoz U."/>
            <person name="Brodie E.L."/>
            <person name="Williams K.H."/>
            <person name="Hubbard S.S."/>
            <person name="Banfield J.F."/>
        </authorList>
    </citation>
    <scope>NUCLEOTIDE SEQUENCE [LARGE SCALE GENOMIC DNA]</scope>
</reference>
<dbReference type="NCBIfam" id="TIGR00027">
    <property type="entry name" value="mthyl_TIGR00027"/>
    <property type="match status" value="1"/>
</dbReference>
<evidence type="ECO:0000256" key="3">
    <source>
        <dbReference type="ARBA" id="ARBA00022679"/>
    </source>
</evidence>
<dbReference type="PANTHER" id="PTHR43619:SF2">
    <property type="entry name" value="S-ADENOSYL-L-METHIONINE-DEPENDENT METHYLTRANSFERASES SUPERFAMILY PROTEIN"/>
    <property type="match status" value="1"/>
</dbReference>
<keyword evidence="4" id="KW-0949">S-adenosyl-L-methionine</keyword>
<keyword evidence="2 4" id="KW-0489">Methyltransferase</keyword>
<name>A0A1F7WZP8_9BACT</name>
<proteinExistence type="inferred from homology"/>
<accession>A0A1F7WZP8</accession>
<evidence type="ECO:0000313" key="5">
    <source>
        <dbReference type="EMBL" id="OGM08221.1"/>
    </source>
</evidence>
<evidence type="ECO:0000313" key="6">
    <source>
        <dbReference type="Proteomes" id="UP000179219"/>
    </source>
</evidence>
<dbReference type="SUPFAM" id="SSF53335">
    <property type="entry name" value="S-adenosyl-L-methionine-dependent methyltransferases"/>
    <property type="match status" value="1"/>
</dbReference>
<comment type="function">
    <text evidence="4">Exhibits S-adenosyl-L-methionine-dependent methyltransferase activity.</text>
</comment>
<evidence type="ECO:0000256" key="1">
    <source>
        <dbReference type="ARBA" id="ARBA00008138"/>
    </source>
</evidence>
<dbReference type="InterPro" id="IPR011610">
    <property type="entry name" value="SAM_mthyl_Trfase_ML2640-like"/>
</dbReference>
<dbReference type="PANTHER" id="PTHR43619">
    <property type="entry name" value="S-ADENOSYL-L-METHIONINE-DEPENDENT METHYLTRANSFERASE YKTD-RELATED"/>
    <property type="match status" value="1"/>
</dbReference>
<dbReference type="Gene3D" id="3.40.50.150">
    <property type="entry name" value="Vaccinia Virus protein VP39"/>
    <property type="match status" value="1"/>
</dbReference>
<sequence length="294" mass="34403">MRKEARRIESKSSRTAGFICMYRAASYLEKNELYKSEDYIAPKLLPGLIKFLVKYKLINFKWSFFPKGIYEYVIARTKYLDKIFKESIENGMEQILLFGAGFDTRAVRFAGKNMKTKIFELDTLYTQTAKIEQFRKRGISIPGNTIFIPMDFHVDSVSEKLKSNGFNRNKTTLFIMEGIIQYLNKESVDNLFKLIYELAVPGSRAVFDYIYASVLRRENIYYGEKNIYRKVNSAREPWLFGIEKGETEAFVKNYHFNLIQDLDSEDLEKMFFRDESGNVVAKINGTHCIAYIEK</sequence>
<keyword evidence="3" id="KW-0808">Transferase</keyword>
<protein>
    <recommendedName>
        <fullName evidence="4">S-adenosyl-L-methionine-dependent methyltransferase</fullName>
        <ecNumber evidence="4">2.1.1.-</ecNumber>
    </recommendedName>
</protein>
<comment type="similarity">
    <text evidence="1 4">Belongs to the UPF0677 family.</text>
</comment>
<dbReference type="Pfam" id="PF04072">
    <property type="entry name" value="LCM"/>
    <property type="match status" value="1"/>
</dbReference>
<organism evidence="5 6">
    <name type="scientific">Candidatus Woesebacteria bacterium RBG_13_34_9</name>
    <dbReference type="NCBI Taxonomy" id="1802477"/>
    <lineage>
        <taxon>Bacteria</taxon>
        <taxon>Candidatus Woeseibacteriota</taxon>
    </lineage>
</organism>
<dbReference type="GO" id="GO:0008168">
    <property type="term" value="F:methyltransferase activity"/>
    <property type="evidence" value="ECO:0007669"/>
    <property type="project" value="UniProtKB-UniRule"/>
</dbReference>